<evidence type="ECO:0008006" key="4">
    <source>
        <dbReference type="Google" id="ProtNLM"/>
    </source>
</evidence>
<name>A0ABR3Y4A8_9PEZI</name>
<dbReference type="Proteomes" id="UP001586593">
    <property type="component" value="Unassembled WGS sequence"/>
</dbReference>
<gene>
    <name evidence="2" type="ORF">VTK73DRAFT_9509</name>
</gene>
<comment type="caution">
    <text evidence="2">The sequence shown here is derived from an EMBL/GenBank/DDBJ whole genome shotgun (WGS) entry which is preliminary data.</text>
</comment>
<evidence type="ECO:0000313" key="2">
    <source>
        <dbReference type="EMBL" id="KAL1883142.1"/>
    </source>
</evidence>
<dbReference type="EMBL" id="JAZHXJ010000008">
    <property type="protein sequence ID" value="KAL1883142.1"/>
    <property type="molecule type" value="Genomic_DNA"/>
</dbReference>
<feature type="region of interest" description="Disordered" evidence="1">
    <location>
        <begin position="44"/>
        <end position="66"/>
    </location>
</feature>
<evidence type="ECO:0000313" key="3">
    <source>
        <dbReference type="Proteomes" id="UP001586593"/>
    </source>
</evidence>
<proteinExistence type="predicted"/>
<protein>
    <recommendedName>
        <fullName evidence="4">Secreted protein</fullName>
    </recommendedName>
</protein>
<sequence>MLTFGLQAFFSWPCQVDLIASTPLSKTIIVAGIRANAAAAAHISVREGDRDEDEGESHQPGIRTHSGVTPVVARQCLSWQYRKTVFVMASVPAISATATTPMARRNPGVRGTS</sequence>
<evidence type="ECO:0000256" key="1">
    <source>
        <dbReference type="SAM" id="MobiDB-lite"/>
    </source>
</evidence>
<reference evidence="2 3" key="1">
    <citation type="journal article" date="2024" name="Commun. Biol.">
        <title>Comparative genomic analysis of thermophilic fungi reveals convergent evolutionary adaptations and gene losses.</title>
        <authorList>
            <person name="Steindorff A.S."/>
            <person name="Aguilar-Pontes M.V."/>
            <person name="Robinson A.J."/>
            <person name="Andreopoulos B."/>
            <person name="LaButti K."/>
            <person name="Kuo A."/>
            <person name="Mondo S."/>
            <person name="Riley R."/>
            <person name="Otillar R."/>
            <person name="Haridas S."/>
            <person name="Lipzen A."/>
            <person name="Grimwood J."/>
            <person name="Schmutz J."/>
            <person name="Clum A."/>
            <person name="Reid I.D."/>
            <person name="Moisan M.C."/>
            <person name="Butler G."/>
            <person name="Nguyen T.T.M."/>
            <person name="Dewar K."/>
            <person name="Conant G."/>
            <person name="Drula E."/>
            <person name="Henrissat B."/>
            <person name="Hansel C."/>
            <person name="Singer S."/>
            <person name="Hutchinson M.I."/>
            <person name="de Vries R.P."/>
            <person name="Natvig D.O."/>
            <person name="Powell A.J."/>
            <person name="Tsang A."/>
            <person name="Grigoriev I.V."/>
        </authorList>
    </citation>
    <scope>NUCLEOTIDE SEQUENCE [LARGE SCALE GENOMIC DNA]</scope>
    <source>
        <strain evidence="2 3">ATCC 24622</strain>
    </source>
</reference>
<organism evidence="2 3">
    <name type="scientific">Phialemonium thermophilum</name>
    <dbReference type="NCBI Taxonomy" id="223376"/>
    <lineage>
        <taxon>Eukaryota</taxon>
        <taxon>Fungi</taxon>
        <taxon>Dikarya</taxon>
        <taxon>Ascomycota</taxon>
        <taxon>Pezizomycotina</taxon>
        <taxon>Sordariomycetes</taxon>
        <taxon>Sordariomycetidae</taxon>
        <taxon>Cephalothecales</taxon>
        <taxon>Cephalothecaceae</taxon>
        <taxon>Phialemonium</taxon>
    </lineage>
</organism>
<accession>A0ABR3Y4A8</accession>
<keyword evidence="3" id="KW-1185">Reference proteome</keyword>